<keyword evidence="2" id="KW-1185">Reference proteome</keyword>
<name>A0A8S4AAP9_9EUPU</name>
<dbReference type="Pfam" id="PF13469">
    <property type="entry name" value="Sulfotransfer_3"/>
    <property type="match status" value="1"/>
</dbReference>
<dbReference type="PANTHER" id="PTHR10704">
    <property type="entry name" value="CARBOHYDRATE SULFOTRANSFERASE"/>
    <property type="match status" value="1"/>
</dbReference>
<dbReference type="AlphaFoldDB" id="A0A8S4AAP9"/>
<dbReference type="SUPFAM" id="SSF52540">
    <property type="entry name" value="P-loop containing nucleoside triphosphate hydrolases"/>
    <property type="match status" value="1"/>
</dbReference>
<dbReference type="PANTHER" id="PTHR10704:SF44">
    <property type="entry name" value="LD35051P-RELATED"/>
    <property type="match status" value="1"/>
</dbReference>
<evidence type="ECO:0000313" key="1">
    <source>
        <dbReference type="EMBL" id="CAG5136066.1"/>
    </source>
</evidence>
<dbReference type="Gene3D" id="3.40.50.300">
    <property type="entry name" value="P-loop containing nucleotide triphosphate hydrolases"/>
    <property type="match status" value="1"/>
</dbReference>
<organism evidence="1 2">
    <name type="scientific">Candidula unifasciata</name>
    <dbReference type="NCBI Taxonomy" id="100452"/>
    <lineage>
        <taxon>Eukaryota</taxon>
        <taxon>Metazoa</taxon>
        <taxon>Spiralia</taxon>
        <taxon>Lophotrochozoa</taxon>
        <taxon>Mollusca</taxon>
        <taxon>Gastropoda</taxon>
        <taxon>Heterobranchia</taxon>
        <taxon>Euthyneura</taxon>
        <taxon>Panpulmonata</taxon>
        <taxon>Eupulmonata</taxon>
        <taxon>Stylommatophora</taxon>
        <taxon>Helicina</taxon>
        <taxon>Helicoidea</taxon>
        <taxon>Geomitridae</taxon>
        <taxon>Candidula</taxon>
    </lineage>
</organism>
<feature type="non-terminal residue" evidence="1">
    <location>
        <position position="1"/>
    </location>
</feature>
<accession>A0A8S4AAP9</accession>
<dbReference type="Proteomes" id="UP000678393">
    <property type="component" value="Unassembled WGS sequence"/>
</dbReference>
<dbReference type="GO" id="GO:0006790">
    <property type="term" value="P:sulfur compound metabolic process"/>
    <property type="evidence" value="ECO:0007669"/>
    <property type="project" value="TreeGrafter"/>
</dbReference>
<reference evidence="1" key="1">
    <citation type="submission" date="2021-04" db="EMBL/GenBank/DDBJ databases">
        <authorList>
            <consortium name="Molecular Ecology Group"/>
        </authorList>
    </citation>
    <scope>NUCLEOTIDE SEQUENCE</scope>
</reference>
<evidence type="ECO:0000313" key="2">
    <source>
        <dbReference type="Proteomes" id="UP000678393"/>
    </source>
</evidence>
<dbReference type="OrthoDB" id="6410525at2759"/>
<dbReference type="InterPro" id="IPR027417">
    <property type="entry name" value="P-loop_NTPase"/>
</dbReference>
<protein>
    <recommendedName>
        <fullName evidence="3">Sulfotransferase</fullName>
    </recommendedName>
</protein>
<evidence type="ECO:0008006" key="3">
    <source>
        <dbReference type="Google" id="ProtNLM"/>
    </source>
</evidence>
<dbReference type="InterPro" id="IPR051135">
    <property type="entry name" value="Gal/GlcNAc/GalNAc_ST"/>
</dbReference>
<gene>
    <name evidence="1" type="ORF">CUNI_LOCUS21624</name>
</gene>
<sequence>SIHKVKYFDQTTDTTSYGRTKSGTTKKQILLVTYGRSGSTFTSALINRHKDVFFVFEPLFVLEKSISLDTKENDSMAIVKAFMECNIPTEYSFALDNYLYRNSDTTRNFYRCMASLKKGAFHVSCFLQLLDACRRQRVTFVKTIRFQVKWAEALLARNPNFKLLYLVRDPRATLFSQARVFRNFNWNTQVFNISQQHCTNLQLDLQDAERLYHLYPGQVKGIRYEHGATDPLTYTRDIYKFIDLPFDNDLVEYITNITKAPIDSPKVNSSYSVLRHNSTQTMNRWRFMVGFNSVREVDQACGHLYSKLGYRTVASQKHLVSESSLVISPQPSGIFS</sequence>
<dbReference type="EMBL" id="CAJHNH020008486">
    <property type="protein sequence ID" value="CAG5136066.1"/>
    <property type="molecule type" value="Genomic_DNA"/>
</dbReference>
<dbReference type="GO" id="GO:0001517">
    <property type="term" value="F:N-acetylglucosamine 6-O-sulfotransferase activity"/>
    <property type="evidence" value="ECO:0007669"/>
    <property type="project" value="TreeGrafter"/>
</dbReference>
<proteinExistence type="predicted"/>
<dbReference type="GO" id="GO:0006044">
    <property type="term" value="P:N-acetylglucosamine metabolic process"/>
    <property type="evidence" value="ECO:0007669"/>
    <property type="project" value="TreeGrafter"/>
</dbReference>
<comment type="caution">
    <text evidence="1">The sequence shown here is derived from an EMBL/GenBank/DDBJ whole genome shotgun (WGS) entry which is preliminary data.</text>
</comment>